<protein>
    <submittedName>
        <fullName evidence="4">D-inositol-3-phosphate glycosyltransferase</fullName>
        <ecNumber evidence="4">2.4.1.250</ecNumber>
    </submittedName>
</protein>
<dbReference type="CDD" id="cd03801">
    <property type="entry name" value="GT4_PimA-like"/>
    <property type="match status" value="1"/>
</dbReference>
<keyword evidence="4" id="KW-0808">Transferase</keyword>
<organism evidence="4 5">
    <name type="scientific">Paenibacillus allorhizosphaerae</name>
    <dbReference type="NCBI Taxonomy" id="2849866"/>
    <lineage>
        <taxon>Bacteria</taxon>
        <taxon>Bacillati</taxon>
        <taxon>Bacillota</taxon>
        <taxon>Bacilli</taxon>
        <taxon>Bacillales</taxon>
        <taxon>Paenibacillaceae</taxon>
        <taxon>Paenibacillus</taxon>
    </lineage>
</organism>
<dbReference type="InterPro" id="IPR028098">
    <property type="entry name" value="Glyco_trans_4-like_N"/>
</dbReference>
<keyword evidence="1" id="KW-0812">Transmembrane</keyword>
<feature type="transmembrane region" description="Helical" evidence="1">
    <location>
        <begin position="64"/>
        <end position="81"/>
    </location>
</feature>
<sequence length="390" mass="44160">MKNKPTIAIVAHDAGGLGGMEIHLNEMIMRLKEDYHVTVVASSLQVTDSEGVTFIKIPVIKRPVPIRLILFAIFASIRLLFVKRDILHTTGAIVFNRADFSTVHFCHSGYLKATGGSRVSSGGSFFRKLNSGLASFIARTMERIVYRPGRTKRLLAVSNRVREEVLADFPYMPEQVGYLPNGVDIHKFKSIDDETKKKLRKQYGIPEEGHFLLFMGGDWPRKGLDLVIEAFNQAAERFPDLYLLVVGKGEREMYQKMVSPSFRERVLFTGKQSEPHHWFGMSDIFVFPSSYETFSLVVHEAAAAGMIVISTKVGGVEDLIANQVNGFILNRDRGEIAAALIDILSDVERYRVFGERARARVEQLTWENMHRILIRHYEENDQRLGQKALS</sequence>
<accession>A0ABN7TIM0</accession>
<evidence type="ECO:0000259" key="3">
    <source>
        <dbReference type="Pfam" id="PF13439"/>
    </source>
</evidence>
<dbReference type="Pfam" id="PF13439">
    <property type="entry name" value="Glyco_transf_4"/>
    <property type="match status" value="1"/>
</dbReference>
<dbReference type="Pfam" id="PF00534">
    <property type="entry name" value="Glycos_transf_1"/>
    <property type="match status" value="1"/>
</dbReference>
<evidence type="ECO:0000313" key="5">
    <source>
        <dbReference type="Proteomes" id="UP000730618"/>
    </source>
</evidence>
<dbReference type="EMBL" id="CAJVCE010000004">
    <property type="protein sequence ID" value="CAG7632704.1"/>
    <property type="molecule type" value="Genomic_DNA"/>
</dbReference>
<feature type="domain" description="Glycosyltransferase subfamily 4-like N-terminal" evidence="3">
    <location>
        <begin position="18"/>
        <end position="186"/>
    </location>
</feature>
<reference evidence="4 5" key="1">
    <citation type="submission" date="2021-06" db="EMBL/GenBank/DDBJ databases">
        <authorList>
            <person name="Criscuolo A."/>
        </authorList>
    </citation>
    <scope>NUCLEOTIDE SEQUENCE [LARGE SCALE GENOMIC DNA]</scope>
    <source>
        <strain evidence="5">CIP 111802</strain>
    </source>
</reference>
<dbReference type="PANTHER" id="PTHR12526">
    <property type="entry name" value="GLYCOSYLTRANSFERASE"/>
    <property type="match status" value="1"/>
</dbReference>
<dbReference type="Proteomes" id="UP000730618">
    <property type="component" value="Unassembled WGS sequence"/>
</dbReference>
<keyword evidence="1" id="KW-1133">Transmembrane helix</keyword>
<dbReference type="InterPro" id="IPR001296">
    <property type="entry name" value="Glyco_trans_1"/>
</dbReference>
<keyword evidence="1" id="KW-0472">Membrane</keyword>
<name>A0ABN7TIM0_9BACL</name>
<evidence type="ECO:0000256" key="1">
    <source>
        <dbReference type="SAM" id="Phobius"/>
    </source>
</evidence>
<comment type="caution">
    <text evidence="4">The sequence shown here is derived from an EMBL/GenBank/DDBJ whole genome shotgun (WGS) entry which is preliminary data.</text>
</comment>
<dbReference type="RefSeq" id="WP_218098204.1">
    <property type="nucleotide sequence ID" value="NZ_CAJVCE010000004.1"/>
</dbReference>
<feature type="domain" description="Glycosyl transferase family 1" evidence="2">
    <location>
        <begin position="196"/>
        <end position="359"/>
    </location>
</feature>
<evidence type="ECO:0000313" key="4">
    <source>
        <dbReference type="EMBL" id="CAG7632704.1"/>
    </source>
</evidence>
<keyword evidence="5" id="KW-1185">Reference proteome</keyword>
<gene>
    <name evidence="4" type="primary">mshA_6</name>
    <name evidence="4" type="ORF">PAECIP111802_01872</name>
</gene>
<keyword evidence="4" id="KW-0328">Glycosyltransferase</keyword>
<dbReference type="EC" id="2.4.1.250" evidence="4"/>
<proteinExistence type="predicted"/>
<dbReference type="GO" id="GO:0102710">
    <property type="term" value="F:D-inositol-3-phosphate glycosyltransferase activity"/>
    <property type="evidence" value="ECO:0007669"/>
    <property type="project" value="UniProtKB-EC"/>
</dbReference>
<evidence type="ECO:0000259" key="2">
    <source>
        <dbReference type="Pfam" id="PF00534"/>
    </source>
</evidence>